<evidence type="ECO:0000256" key="3">
    <source>
        <dbReference type="SAM" id="MobiDB-lite"/>
    </source>
</evidence>
<dbReference type="CDD" id="cd18306">
    <property type="entry name" value="BTB_POZ_NS1BP"/>
    <property type="match status" value="1"/>
</dbReference>
<dbReference type="OrthoDB" id="45365at2759"/>
<dbReference type="Gene3D" id="3.30.710.10">
    <property type="entry name" value="Potassium Channel Kv1.1, Chain A"/>
    <property type="match status" value="1"/>
</dbReference>
<feature type="region of interest" description="Disordered" evidence="3">
    <location>
        <begin position="668"/>
        <end position="694"/>
    </location>
</feature>
<dbReference type="Pfam" id="PF01344">
    <property type="entry name" value="Kelch_1"/>
    <property type="match status" value="2"/>
</dbReference>
<dbReference type="Gene3D" id="2.120.10.80">
    <property type="entry name" value="Kelch-type beta propeller"/>
    <property type="match status" value="2"/>
</dbReference>
<feature type="domain" description="BTB" evidence="4">
    <location>
        <begin position="39"/>
        <end position="104"/>
    </location>
</feature>
<evidence type="ECO:0000313" key="6">
    <source>
        <dbReference type="Proteomes" id="UP000005408"/>
    </source>
</evidence>
<dbReference type="PRINTS" id="PR00501">
    <property type="entry name" value="KELCHREPEAT"/>
</dbReference>
<dbReference type="SUPFAM" id="SSF54695">
    <property type="entry name" value="POZ domain"/>
    <property type="match status" value="1"/>
</dbReference>
<accession>A0A8W8L053</accession>
<dbReference type="Pfam" id="PF00651">
    <property type="entry name" value="BTB"/>
    <property type="match status" value="1"/>
</dbReference>
<dbReference type="PROSITE" id="PS50097">
    <property type="entry name" value="BTB"/>
    <property type="match status" value="1"/>
</dbReference>
<sequence>MESELIEDCKKAPLSFENPGYEKSLLFGLCKLRKEKQLCDALMVVGAHEYPVHRAVLASASPFFLHMFEKKDKEKSFVLKNVDDHHSFEYLLDYAYTGRLEVPEEHVKPVYRMATLLKLSDAANACCSFLTASLTSDNCLGIRMFAEDEVLRQTIDNFIQNNIKAVTESKKFYGLPQIPVEITGADQDLLESSNEKHMFELVLAWARENVDPNKPRIEDLTEQVNVLNLNTDNSLTDFKDVSDEVVKDQDGIVQDYKKSMKKMNIPKPKDGTEKHITNGSIGQVRKFSINPTGPVSRKEWSIIATHQIKDKSCMALAMLNGVMAAISIHYRAPSAPSGTNTPDEPDSPPNSIVAPTKFFDSKSSLTPLAVMSTARCAFGLEVLNGQLVACGGYDRSECLKTSETFDSNSNKWIPLANMGVQRGRFSVASVGGFIYAVGGSDGFREQRELEYYDPNQKIWITRGEARNAKVSQGLASLDEKLYCIGGCLGQKSSNECHVYDPQTNEWETIAPLNTARYQAAVCTYMGRIYVIGGTDSWICLNSVEIYDPELKKWQFGPQLNVARRGAGCDVFNGTVYLTGGSDGSQSLKSTEILTPDRGWVMGPSLSIPRANVGVVTCGNRFFAVGGFSGKKFLDSMEFLSDIHGEWCCYLPVENSVIAEKMAKRNSGTSLQNLDQNDNCEKTPAIIPQEGVNGH</sequence>
<dbReference type="InterPro" id="IPR000210">
    <property type="entry name" value="BTB/POZ_dom"/>
</dbReference>
<dbReference type="Pfam" id="PF24681">
    <property type="entry name" value="Kelch_KLHDC2_KLHL20_DRC7"/>
    <property type="match status" value="1"/>
</dbReference>
<organism evidence="5 6">
    <name type="scientific">Magallana gigas</name>
    <name type="common">Pacific oyster</name>
    <name type="synonym">Crassostrea gigas</name>
    <dbReference type="NCBI Taxonomy" id="29159"/>
    <lineage>
        <taxon>Eukaryota</taxon>
        <taxon>Metazoa</taxon>
        <taxon>Spiralia</taxon>
        <taxon>Lophotrochozoa</taxon>
        <taxon>Mollusca</taxon>
        <taxon>Bivalvia</taxon>
        <taxon>Autobranchia</taxon>
        <taxon>Pteriomorphia</taxon>
        <taxon>Ostreida</taxon>
        <taxon>Ostreoidea</taxon>
        <taxon>Ostreidae</taxon>
        <taxon>Magallana</taxon>
    </lineage>
</organism>
<dbReference type="InterPro" id="IPR011043">
    <property type="entry name" value="Gal_Oxase/kelch_b-propeller"/>
</dbReference>
<name>A0A8W8L053_MAGGI</name>
<dbReference type="InterPro" id="IPR017096">
    <property type="entry name" value="BTB-kelch_protein"/>
</dbReference>
<evidence type="ECO:0000259" key="4">
    <source>
        <dbReference type="PROSITE" id="PS50097"/>
    </source>
</evidence>
<dbReference type="PANTHER" id="PTHR45632">
    <property type="entry name" value="LD33804P"/>
    <property type="match status" value="1"/>
</dbReference>
<dbReference type="OMA" id="TEIVQDY"/>
<evidence type="ECO:0000256" key="1">
    <source>
        <dbReference type="ARBA" id="ARBA00022441"/>
    </source>
</evidence>
<dbReference type="Gene3D" id="1.25.40.420">
    <property type="match status" value="1"/>
</dbReference>
<dbReference type="InterPro" id="IPR011705">
    <property type="entry name" value="BACK"/>
</dbReference>
<dbReference type="PANTHER" id="PTHR45632:SF26">
    <property type="entry name" value="BTB DOMAIN-CONTAINING PROTEIN"/>
    <property type="match status" value="1"/>
</dbReference>
<evidence type="ECO:0000313" key="5">
    <source>
        <dbReference type="EnsemblMetazoa" id="G25725.3:cds"/>
    </source>
</evidence>
<dbReference type="SMART" id="SM00225">
    <property type="entry name" value="BTB"/>
    <property type="match status" value="1"/>
</dbReference>
<keyword evidence="2" id="KW-0677">Repeat</keyword>
<dbReference type="InterPro" id="IPR015915">
    <property type="entry name" value="Kelch-typ_b-propeller"/>
</dbReference>
<dbReference type="InterPro" id="IPR011333">
    <property type="entry name" value="SKP1/BTB/POZ_sf"/>
</dbReference>
<keyword evidence="1" id="KW-0880">Kelch repeat</keyword>
<dbReference type="Proteomes" id="UP000005408">
    <property type="component" value="Unassembled WGS sequence"/>
</dbReference>
<keyword evidence="6" id="KW-1185">Reference proteome</keyword>
<dbReference type="AlphaFoldDB" id="A0A8W8L053"/>
<protein>
    <recommendedName>
        <fullName evidence="4">BTB domain-containing protein</fullName>
    </recommendedName>
</protein>
<dbReference type="Pfam" id="PF07707">
    <property type="entry name" value="BACK"/>
    <property type="match status" value="1"/>
</dbReference>
<reference evidence="5" key="1">
    <citation type="submission" date="2022-08" db="UniProtKB">
        <authorList>
            <consortium name="EnsemblMetazoa"/>
        </authorList>
    </citation>
    <scope>IDENTIFICATION</scope>
    <source>
        <strain evidence="5">05x7-T-G4-1.051#20</strain>
    </source>
</reference>
<evidence type="ECO:0000256" key="2">
    <source>
        <dbReference type="ARBA" id="ARBA00022737"/>
    </source>
</evidence>
<dbReference type="SUPFAM" id="SSF50965">
    <property type="entry name" value="Galactose oxidase, central domain"/>
    <property type="match status" value="1"/>
</dbReference>
<dbReference type="EnsemblMetazoa" id="G25725.3">
    <property type="protein sequence ID" value="G25725.3:cds"/>
    <property type="gene ID" value="G25725"/>
</dbReference>
<dbReference type="PIRSF" id="PIRSF037037">
    <property type="entry name" value="Kelch-like_protein_gigaxonin"/>
    <property type="match status" value="1"/>
</dbReference>
<dbReference type="SMART" id="SM00612">
    <property type="entry name" value="Kelch"/>
    <property type="match status" value="5"/>
</dbReference>
<dbReference type="InterPro" id="IPR006652">
    <property type="entry name" value="Kelch_1"/>
</dbReference>
<proteinExistence type="predicted"/>